<dbReference type="PATRIC" id="fig|34065.5.peg.5579"/>
<proteinExistence type="predicted"/>
<dbReference type="PANTHER" id="PTHR11895">
    <property type="entry name" value="TRANSAMIDASE"/>
    <property type="match status" value="1"/>
</dbReference>
<gene>
    <name evidence="2" type="ORF">ALO63_03821</name>
</gene>
<dbReference type="SUPFAM" id="SSF75304">
    <property type="entry name" value="Amidase signature (AS) enzymes"/>
    <property type="match status" value="1"/>
</dbReference>
<dbReference type="InterPro" id="IPR036928">
    <property type="entry name" value="AS_sf"/>
</dbReference>
<name>A0A0P9VPQ6_PSEA0</name>
<dbReference type="EMBL" id="LJQU01000476">
    <property type="protein sequence ID" value="KPX87842.1"/>
    <property type="molecule type" value="Genomic_DNA"/>
</dbReference>
<dbReference type="InterPro" id="IPR000120">
    <property type="entry name" value="Amidase"/>
</dbReference>
<protein>
    <submittedName>
        <fullName evidence="2">Amidase family protein</fullName>
    </submittedName>
</protein>
<sequence length="265" mass="29058">MSYAIADDEFAPRTVDLSQLRVGYSEDFGACAVDDTIRAVFREKINALRPLFKSCEAIDLNLGSAHRTFDVLRAEAFVAGLQDAHDRDPDALGPNTRANFEMGAAMSLQDCVKAHGEQSRIFRGFQKQFEHYDLILAPTTPVSPFPWSELYLSEVNGVPLDNYYRWLALCYTITLTTNPALSLPCGTDHNGMPFGLQVIGGFRGDAKLLACAEALEQATANDPRLSRPRPDLQKLLASAVDLTHIVTHPPVYGGSRTGKPEIGAM</sequence>
<comment type="caution">
    <text evidence="2">The sequence shown here is derived from an EMBL/GenBank/DDBJ whole genome shotgun (WGS) entry which is preliminary data.</text>
</comment>
<dbReference type="AlphaFoldDB" id="A0A0P9VPQ6"/>
<evidence type="ECO:0000259" key="1">
    <source>
        <dbReference type="Pfam" id="PF01425"/>
    </source>
</evidence>
<dbReference type="Gene3D" id="3.90.1300.10">
    <property type="entry name" value="Amidase signature (AS) domain"/>
    <property type="match status" value="1"/>
</dbReference>
<accession>A0A0P9VPQ6</accession>
<reference evidence="2 3" key="1">
    <citation type="submission" date="2015-09" db="EMBL/GenBank/DDBJ databases">
        <title>Genome announcement of multiple Pseudomonas syringae strains.</title>
        <authorList>
            <person name="Thakur S."/>
            <person name="Wang P.W."/>
            <person name="Gong Y."/>
            <person name="Weir B.S."/>
            <person name="Guttman D.S."/>
        </authorList>
    </citation>
    <scope>NUCLEOTIDE SEQUENCE [LARGE SCALE GENOMIC DNA]</scope>
    <source>
        <strain evidence="2 3">ICMP4331</strain>
    </source>
</reference>
<organism evidence="2 3">
    <name type="scientific">Pseudomonas amygdali pv. mori</name>
    <dbReference type="NCBI Taxonomy" id="34065"/>
    <lineage>
        <taxon>Bacteria</taxon>
        <taxon>Pseudomonadati</taxon>
        <taxon>Pseudomonadota</taxon>
        <taxon>Gammaproteobacteria</taxon>
        <taxon>Pseudomonadales</taxon>
        <taxon>Pseudomonadaceae</taxon>
        <taxon>Pseudomonas</taxon>
        <taxon>Pseudomonas amygdali</taxon>
    </lineage>
</organism>
<dbReference type="GO" id="GO:0003824">
    <property type="term" value="F:catalytic activity"/>
    <property type="evidence" value="ECO:0007669"/>
    <property type="project" value="InterPro"/>
</dbReference>
<evidence type="ECO:0000313" key="3">
    <source>
        <dbReference type="Proteomes" id="UP000050420"/>
    </source>
</evidence>
<dbReference type="Proteomes" id="UP000050420">
    <property type="component" value="Unassembled WGS sequence"/>
</dbReference>
<dbReference type="InterPro" id="IPR023631">
    <property type="entry name" value="Amidase_dom"/>
</dbReference>
<dbReference type="Pfam" id="PF01425">
    <property type="entry name" value="Amidase"/>
    <property type="match status" value="1"/>
</dbReference>
<dbReference type="PANTHER" id="PTHR11895:SF76">
    <property type="entry name" value="INDOLEACETAMIDE HYDROLASE"/>
    <property type="match status" value="1"/>
</dbReference>
<feature type="domain" description="Amidase" evidence="1">
    <location>
        <begin position="15"/>
        <end position="209"/>
    </location>
</feature>
<evidence type="ECO:0000313" key="2">
    <source>
        <dbReference type="EMBL" id="KPX87842.1"/>
    </source>
</evidence>